<evidence type="ECO:0000259" key="2">
    <source>
        <dbReference type="Pfam" id="PF13477"/>
    </source>
</evidence>
<dbReference type="Pfam" id="PF13477">
    <property type="entry name" value="Glyco_trans_4_2"/>
    <property type="match status" value="1"/>
</dbReference>
<dbReference type="AlphaFoldDB" id="A0A5J6MVW2"/>
<dbReference type="InterPro" id="IPR028098">
    <property type="entry name" value="Glyco_trans_4-like_N"/>
</dbReference>
<dbReference type="InterPro" id="IPR001296">
    <property type="entry name" value="Glyco_trans_1"/>
</dbReference>
<evidence type="ECO:0000259" key="1">
    <source>
        <dbReference type="Pfam" id="PF00534"/>
    </source>
</evidence>
<dbReference type="GO" id="GO:0016757">
    <property type="term" value="F:glycosyltransferase activity"/>
    <property type="evidence" value="ECO:0007669"/>
    <property type="project" value="InterPro"/>
</dbReference>
<protein>
    <submittedName>
        <fullName evidence="3">Uncharacterized protein</fullName>
    </submittedName>
</protein>
<reference evidence="3 4" key="1">
    <citation type="submission" date="2019-08" db="EMBL/GenBank/DDBJ databases">
        <title>Hyperibacter terrae gen. nov., sp. nov. and Hyperibacter viscosus sp. nov., two new members in the family Rhodospirillaceae isolated from the rhizosphere of Hypericum perforatum.</title>
        <authorList>
            <person name="Noviana Z."/>
        </authorList>
    </citation>
    <scope>NUCLEOTIDE SEQUENCE [LARGE SCALE GENOMIC DNA]</scope>
    <source>
        <strain evidence="3 4">R5959</strain>
    </source>
</reference>
<dbReference type="KEGG" id="hadh:FRZ61_13660"/>
<feature type="domain" description="Glycosyl transferase family 1" evidence="1">
    <location>
        <begin position="292"/>
        <end position="375"/>
    </location>
</feature>
<name>A0A5J6MVW2_9PROT</name>
<gene>
    <name evidence="3" type="ORF">FRZ61_13660</name>
</gene>
<feature type="domain" description="Glycosyltransferase subfamily 4-like N-terminal" evidence="2">
    <location>
        <begin position="107"/>
        <end position="159"/>
    </location>
</feature>
<accession>A0A5J6MVW2</accession>
<dbReference type="Gene3D" id="3.40.50.2000">
    <property type="entry name" value="Glycogen Phosphorylase B"/>
    <property type="match status" value="2"/>
</dbReference>
<dbReference type="Pfam" id="PF00534">
    <property type="entry name" value="Glycos_transf_1"/>
    <property type="match status" value="1"/>
</dbReference>
<keyword evidence="4" id="KW-1185">Reference proteome</keyword>
<dbReference type="EMBL" id="CP042582">
    <property type="protein sequence ID" value="QEX21441.1"/>
    <property type="molecule type" value="Genomic_DNA"/>
</dbReference>
<sequence>MAGVTSPVVLVVALPDSVHAQRWMKMMRRHGFRLLLLPIYAAAVDDPDDCWRIVGDREAGETLLPGQIGIIDLAALRARSRLPAKAARFPAKEDSVSVIRNLIPPTDVVAAIQEFSPDLVHSLEIQHAGYLCLAAKRWLGTRFPRWLLSNWGSDVFLYRKLPDHAAILKEIACSIDAYLSECRRDVNIVRELGYAGPIQDPLPASGGIDFASVPSLDALPRPSRRRMILVKGYHNWAGRALHVLSAIHLAAAELRHVPIRVNLASTEVKAMIRDIAENDGLDIEAAPHLADHRDAVARLGQARITLGFGISDGISTTLLEAMAVGTFPIQSDTSCACEWIRNGVDGIILPVHQTRDLASALVRASKDDALVDNAAARNRGVVEARWSAARNGPIVAEFYRAILAMTHATAGRGVARQ</sequence>
<dbReference type="Proteomes" id="UP000325797">
    <property type="component" value="Chromosome"/>
</dbReference>
<organism evidence="3 4">
    <name type="scientific">Hypericibacter adhaerens</name>
    <dbReference type="NCBI Taxonomy" id="2602016"/>
    <lineage>
        <taxon>Bacteria</taxon>
        <taxon>Pseudomonadati</taxon>
        <taxon>Pseudomonadota</taxon>
        <taxon>Alphaproteobacteria</taxon>
        <taxon>Rhodospirillales</taxon>
        <taxon>Dongiaceae</taxon>
        <taxon>Hypericibacter</taxon>
    </lineage>
</organism>
<dbReference type="SUPFAM" id="SSF53756">
    <property type="entry name" value="UDP-Glycosyltransferase/glycogen phosphorylase"/>
    <property type="match status" value="1"/>
</dbReference>
<evidence type="ECO:0000313" key="3">
    <source>
        <dbReference type="EMBL" id="QEX21441.1"/>
    </source>
</evidence>
<dbReference type="RefSeq" id="WP_191909330.1">
    <property type="nucleotide sequence ID" value="NZ_CP042582.1"/>
</dbReference>
<evidence type="ECO:0000313" key="4">
    <source>
        <dbReference type="Proteomes" id="UP000325797"/>
    </source>
</evidence>
<proteinExistence type="predicted"/>